<protein>
    <submittedName>
        <fullName evidence="4">MmgE/PrpD family protein</fullName>
    </submittedName>
</protein>
<proteinExistence type="inferred from homology"/>
<dbReference type="PANTHER" id="PTHR16943:SF8">
    <property type="entry name" value="2-METHYLCITRATE DEHYDRATASE"/>
    <property type="match status" value="1"/>
</dbReference>
<evidence type="ECO:0000259" key="2">
    <source>
        <dbReference type="Pfam" id="PF03972"/>
    </source>
</evidence>
<dbReference type="SUPFAM" id="SSF103378">
    <property type="entry name" value="2-methylcitrate dehydratase PrpD"/>
    <property type="match status" value="1"/>
</dbReference>
<dbReference type="EMBL" id="CP092488">
    <property type="protein sequence ID" value="UMB69547.1"/>
    <property type="molecule type" value="Genomic_DNA"/>
</dbReference>
<dbReference type="PANTHER" id="PTHR16943">
    <property type="entry name" value="2-METHYLCITRATE DEHYDRATASE-RELATED"/>
    <property type="match status" value="1"/>
</dbReference>
<evidence type="ECO:0000259" key="3">
    <source>
        <dbReference type="Pfam" id="PF19305"/>
    </source>
</evidence>
<dbReference type="InterPro" id="IPR005656">
    <property type="entry name" value="MmgE_PrpD"/>
</dbReference>
<dbReference type="InterPro" id="IPR042188">
    <property type="entry name" value="MmgE/PrpD_sf_2"/>
</dbReference>
<accession>A0ABY3VM81</accession>
<dbReference type="InterPro" id="IPR036148">
    <property type="entry name" value="MmgE/PrpD_sf"/>
</dbReference>
<dbReference type="Gene3D" id="1.10.4100.10">
    <property type="entry name" value="2-methylcitrate dehydratase PrpD"/>
    <property type="match status" value="1"/>
</dbReference>
<feature type="domain" description="MmgE/PrpD N-terminal" evidence="2">
    <location>
        <begin position="10"/>
        <end position="249"/>
    </location>
</feature>
<sequence>MKVNTSTVDALARFVVSAESEDLSPSARDALKRNVLDSLACAIGALDGELIADIRSQTEQFSSAPTATLVGGGRVSVDQAAFFNTVLVRYPDLLDTYLTPGGLCHPADNFGTVLAVAEHVGARGSEFLLALALAYEVQCRFSAQVPLMAQGLNHALQLAMSTSAGSARLLGLDAHATANAIAATTVDNVSLAAVHAEPVSNWKGISPAITGMRAVYVTMLASRGITGPHAVFDGPNGLDRLLDQHVDFEVNDRRLDSVEQTYLKQYCSLIHGQAVIDAVLALCSEYRLRDEDVDTITVDVFQGAFDFAGGGLYGPKDHADTKEQADYNLKYLSAVAVVDGAVGPAQLETERVRRPDVQRMMQRVTVRPADDLTDAYPRRTAVRVHLSTRDGRTFDREQDDFEGSPTRPFNWDKVVEKFHWLAEPFSDRALRDDIIAGVDAIDSIPVSELASLLGKISRTPLRERTRHRL</sequence>
<keyword evidence="5" id="KW-1185">Reference proteome</keyword>
<dbReference type="Pfam" id="PF03972">
    <property type="entry name" value="MmgE_PrpD_N"/>
    <property type="match status" value="1"/>
</dbReference>
<comment type="similarity">
    <text evidence="1">Belongs to the PrpD family.</text>
</comment>
<dbReference type="Gene3D" id="3.30.1330.120">
    <property type="entry name" value="2-methylcitrate dehydratase PrpD"/>
    <property type="match status" value="1"/>
</dbReference>
<evidence type="ECO:0000256" key="1">
    <source>
        <dbReference type="ARBA" id="ARBA00006174"/>
    </source>
</evidence>
<dbReference type="InterPro" id="IPR042183">
    <property type="entry name" value="MmgE/PrpD_sf_1"/>
</dbReference>
<organism evidence="4 5">
    <name type="scientific">Mycobacterium paraterrae</name>
    <dbReference type="NCBI Taxonomy" id="577492"/>
    <lineage>
        <taxon>Bacteria</taxon>
        <taxon>Bacillati</taxon>
        <taxon>Actinomycetota</taxon>
        <taxon>Actinomycetes</taxon>
        <taxon>Mycobacteriales</taxon>
        <taxon>Mycobacteriaceae</taxon>
        <taxon>Mycobacterium</taxon>
    </lineage>
</organism>
<dbReference type="InterPro" id="IPR045337">
    <property type="entry name" value="MmgE_PrpD_C"/>
</dbReference>
<dbReference type="Pfam" id="PF19305">
    <property type="entry name" value="MmgE_PrpD_C"/>
    <property type="match status" value="1"/>
</dbReference>
<dbReference type="Proteomes" id="UP001055336">
    <property type="component" value="Chromosome"/>
</dbReference>
<feature type="domain" description="MmgE/PrpD C-terminal" evidence="3">
    <location>
        <begin position="266"/>
        <end position="435"/>
    </location>
</feature>
<reference evidence="4" key="1">
    <citation type="submission" date="2022-08" db="EMBL/GenBank/DDBJ databases">
        <title>Whole genome sequencing of non-tuberculosis mycobacteria type-strains.</title>
        <authorList>
            <person name="Igarashi Y."/>
            <person name="Osugi A."/>
            <person name="Mitarai S."/>
        </authorList>
    </citation>
    <scope>NUCLEOTIDE SEQUENCE</scope>
    <source>
        <strain evidence="4">DSM 45127</strain>
    </source>
</reference>
<dbReference type="InterPro" id="IPR045336">
    <property type="entry name" value="MmgE_PrpD_N"/>
</dbReference>
<gene>
    <name evidence="4" type="ORF">MKK62_24955</name>
</gene>
<dbReference type="RefSeq" id="WP_240261279.1">
    <property type="nucleotide sequence ID" value="NZ_CP092488.2"/>
</dbReference>
<name>A0ABY3VM81_9MYCO</name>
<evidence type="ECO:0000313" key="5">
    <source>
        <dbReference type="Proteomes" id="UP001055336"/>
    </source>
</evidence>
<evidence type="ECO:0000313" key="4">
    <source>
        <dbReference type="EMBL" id="UMB69547.1"/>
    </source>
</evidence>